<dbReference type="GO" id="GO:0005789">
    <property type="term" value="C:endoplasmic reticulum membrane"/>
    <property type="evidence" value="ECO:0007669"/>
    <property type="project" value="UniProtKB-SubCell"/>
</dbReference>
<evidence type="ECO:0000256" key="7">
    <source>
        <dbReference type="ARBA" id="ARBA00022723"/>
    </source>
</evidence>
<dbReference type="PRINTS" id="PR00385">
    <property type="entry name" value="P450"/>
</dbReference>
<keyword evidence="11 15" id="KW-0408">Iron</keyword>
<dbReference type="EMBL" id="OV170231">
    <property type="protein sequence ID" value="CAH0717159.1"/>
    <property type="molecule type" value="Genomic_DNA"/>
</dbReference>
<comment type="catalytic activity">
    <reaction evidence="14">
        <text>an organic molecule + reduced [NADPH--hemoprotein reductase] + O2 = an alcohol + oxidized [NADPH--hemoprotein reductase] + H2O + H(+)</text>
        <dbReference type="Rhea" id="RHEA:17149"/>
        <dbReference type="Rhea" id="RHEA-COMP:11964"/>
        <dbReference type="Rhea" id="RHEA-COMP:11965"/>
        <dbReference type="ChEBI" id="CHEBI:15377"/>
        <dbReference type="ChEBI" id="CHEBI:15378"/>
        <dbReference type="ChEBI" id="CHEBI:15379"/>
        <dbReference type="ChEBI" id="CHEBI:30879"/>
        <dbReference type="ChEBI" id="CHEBI:57618"/>
        <dbReference type="ChEBI" id="CHEBI:58210"/>
        <dbReference type="ChEBI" id="CHEBI:142491"/>
        <dbReference type="EC" id="1.14.14.1"/>
    </reaction>
</comment>
<keyword evidence="9" id="KW-0492">Microsome</keyword>
<evidence type="ECO:0000256" key="15">
    <source>
        <dbReference type="PIRSR" id="PIRSR602401-1"/>
    </source>
</evidence>
<dbReference type="InterPro" id="IPR001128">
    <property type="entry name" value="Cyt_P450"/>
</dbReference>
<dbReference type="Proteomes" id="UP000838878">
    <property type="component" value="Chromosome 11"/>
</dbReference>
<keyword evidence="7 15" id="KW-0479">Metal-binding</keyword>
<dbReference type="PROSITE" id="PS00086">
    <property type="entry name" value="CYTOCHROME_P450"/>
    <property type="match status" value="1"/>
</dbReference>
<evidence type="ECO:0000256" key="12">
    <source>
        <dbReference type="ARBA" id="ARBA00023033"/>
    </source>
</evidence>
<evidence type="ECO:0000256" key="3">
    <source>
        <dbReference type="ARBA" id="ARBA00004406"/>
    </source>
</evidence>
<dbReference type="PRINTS" id="PR00463">
    <property type="entry name" value="EP450I"/>
</dbReference>
<evidence type="ECO:0000256" key="4">
    <source>
        <dbReference type="ARBA" id="ARBA00010617"/>
    </source>
</evidence>
<organism evidence="17 18">
    <name type="scientific">Brenthis ino</name>
    <name type="common">lesser marbled fritillary</name>
    <dbReference type="NCBI Taxonomy" id="405034"/>
    <lineage>
        <taxon>Eukaryota</taxon>
        <taxon>Metazoa</taxon>
        <taxon>Ecdysozoa</taxon>
        <taxon>Arthropoda</taxon>
        <taxon>Hexapoda</taxon>
        <taxon>Insecta</taxon>
        <taxon>Pterygota</taxon>
        <taxon>Neoptera</taxon>
        <taxon>Endopterygota</taxon>
        <taxon>Lepidoptera</taxon>
        <taxon>Glossata</taxon>
        <taxon>Ditrysia</taxon>
        <taxon>Papilionoidea</taxon>
        <taxon>Nymphalidae</taxon>
        <taxon>Heliconiinae</taxon>
        <taxon>Argynnini</taxon>
        <taxon>Brenthis</taxon>
    </lineage>
</organism>
<dbReference type="CDD" id="cd11056">
    <property type="entry name" value="CYP6-like"/>
    <property type="match status" value="1"/>
</dbReference>
<protein>
    <recommendedName>
        <fullName evidence="5">unspecific monooxygenase</fullName>
        <ecNumber evidence="5">1.14.14.1</ecNumber>
    </recommendedName>
</protein>
<evidence type="ECO:0000256" key="10">
    <source>
        <dbReference type="ARBA" id="ARBA00023002"/>
    </source>
</evidence>
<feature type="non-terminal residue" evidence="17">
    <location>
        <position position="513"/>
    </location>
</feature>
<dbReference type="GO" id="GO:0005506">
    <property type="term" value="F:iron ion binding"/>
    <property type="evidence" value="ECO:0007669"/>
    <property type="project" value="InterPro"/>
</dbReference>
<evidence type="ECO:0000256" key="1">
    <source>
        <dbReference type="ARBA" id="ARBA00001971"/>
    </source>
</evidence>
<keyword evidence="8" id="KW-0256">Endoplasmic reticulum</keyword>
<dbReference type="SUPFAM" id="SSF48264">
    <property type="entry name" value="Cytochrome P450"/>
    <property type="match status" value="1"/>
</dbReference>
<name>A0A8J9Y369_9NEOP</name>
<evidence type="ECO:0000256" key="5">
    <source>
        <dbReference type="ARBA" id="ARBA00012109"/>
    </source>
</evidence>
<evidence type="ECO:0000256" key="6">
    <source>
        <dbReference type="ARBA" id="ARBA00022617"/>
    </source>
</evidence>
<keyword evidence="12 16" id="KW-0503">Monooxygenase</keyword>
<dbReference type="GO" id="GO:0016712">
    <property type="term" value="F:oxidoreductase activity, acting on paired donors, with incorporation or reduction of molecular oxygen, reduced flavin or flavoprotein as one donor, and incorporation of one atom of oxygen"/>
    <property type="evidence" value="ECO:0007669"/>
    <property type="project" value="UniProtKB-EC"/>
</dbReference>
<dbReference type="InterPro" id="IPR002401">
    <property type="entry name" value="Cyt_P450_E_grp-I"/>
</dbReference>
<sequence length="513" mass="58904">MLLLLIGLIIIALYFYGTRNYSYWQKKGVKFEKPLIFFGSNLKPFIDNVSVSERFAALYREYPNEKFVGFYEANNPAILIRDPELIKHVLINDFRHFHFRGLHPHKTVIEPLLRNLFTADGDVWKLMRQKLTPTFSSGKLKAMFPLIVERTEKLAKIADSIAETQEEVDVRELMARYTTDFIGACGFGIDSAALNEENSDFRKLGKRIFTITKRDHLVSLMKRMAPETFKHLHFFVPEVEHKTVSIVRQIMSQRNYKPSGRNDFIDMLLELKQKGNIVGESLDKKNPDGTPQIVELELDDQLLAAQVFIFFAAGFETSSSASSFLLHMLAYHPEVQERCQKEVDEVLKKYDGQLCYDAIKDMKYLEMSFKESIRILPSPGFLIRKTTSKYTLPGTNVTLDKDMIVIMSTEAMSADEQYFENPEEFRPERFHPDNIDKIKKCTFMPFGDGPRSCIGERMGMMQSMAGVATVLQNFTVSPSRSTLRKPRIDPNSIVVQTIIGGLPLAMKRRPKVD</sequence>
<evidence type="ECO:0000256" key="9">
    <source>
        <dbReference type="ARBA" id="ARBA00022848"/>
    </source>
</evidence>
<evidence type="ECO:0000313" key="17">
    <source>
        <dbReference type="EMBL" id="CAH0717159.1"/>
    </source>
</evidence>
<evidence type="ECO:0000256" key="13">
    <source>
        <dbReference type="ARBA" id="ARBA00023136"/>
    </source>
</evidence>
<evidence type="ECO:0000256" key="8">
    <source>
        <dbReference type="ARBA" id="ARBA00022824"/>
    </source>
</evidence>
<comment type="subcellular location">
    <subcellularLocation>
        <location evidence="3">Endoplasmic reticulum membrane</location>
        <topology evidence="3">Peripheral membrane protein</topology>
    </subcellularLocation>
    <subcellularLocation>
        <location evidence="2">Microsome membrane</location>
        <topology evidence="2">Peripheral membrane protein</topology>
    </subcellularLocation>
</comment>
<dbReference type="InterPro" id="IPR036396">
    <property type="entry name" value="Cyt_P450_sf"/>
</dbReference>
<dbReference type="PANTHER" id="PTHR24292:SF45">
    <property type="entry name" value="CYTOCHROME P450 6G1-RELATED"/>
    <property type="match status" value="1"/>
</dbReference>
<dbReference type="PANTHER" id="PTHR24292">
    <property type="entry name" value="CYTOCHROME P450"/>
    <property type="match status" value="1"/>
</dbReference>
<keyword evidence="10 16" id="KW-0560">Oxidoreductase</keyword>
<evidence type="ECO:0000313" key="18">
    <source>
        <dbReference type="Proteomes" id="UP000838878"/>
    </source>
</evidence>
<evidence type="ECO:0000256" key="11">
    <source>
        <dbReference type="ARBA" id="ARBA00023004"/>
    </source>
</evidence>
<dbReference type="OrthoDB" id="2789670at2759"/>
<keyword evidence="6 15" id="KW-0349">Heme</keyword>
<reference evidence="17" key="1">
    <citation type="submission" date="2021-12" db="EMBL/GenBank/DDBJ databases">
        <authorList>
            <person name="Martin H S."/>
        </authorList>
    </citation>
    <scope>NUCLEOTIDE SEQUENCE</scope>
</reference>
<dbReference type="FunFam" id="1.10.630.10:FF:000042">
    <property type="entry name" value="Cytochrome P450"/>
    <property type="match status" value="1"/>
</dbReference>
<dbReference type="EC" id="1.14.14.1" evidence="5"/>
<dbReference type="AlphaFoldDB" id="A0A8J9Y369"/>
<keyword evidence="18" id="KW-1185">Reference proteome</keyword>
<dbReference type="InterPro" id="IPR017972">
    <property type="entry name" value="Cyt_P450_CS"/>
</dbReference>
<evidence type="ECO:0000256" key="2">
    <source>
        <dbReference type="ARBA" id="ARBA00004174"/>
    </source>
</evidence>
<dbReference type="Pfam" id="PF00067">
    <property type="entry name" value="p450"/>
    <property type="match status" value="1"/>
</dbReference>
<evidence type="ECO:0000256" key="16">
    <source>
        <dbReference type="RuleBase" id="RU000461"/>
    </source>
</evidence>
<proteinExistence type="inferred from homology"/>
<dbReference type="Gene3D" id="1.10.630.10">
    <property type="entry name" value="Cytochrome P450"/>
    <property type="match status" value="1"/>
</dbReference>
<evidence type="ECO:0000256" key="14">
    <source>
        <dbReference type="ARBA" id="ARBA00047827"/>
    </source>
</evidence>
<comment type="similarity">
    <text evidence="4 16">Belongs to the cytochrome P450 family.</text>
</comment>
<gene>
    <name evidence="17" type="ORF">BINO364_LOCUS3798</name>
</gene>
<feature type="binding site" description="axial binding residue" evidence="15">
    <location>
        <position position="453"/>
    </location>
    <ligand>
        <name>heme</name>
        <dbReference type="ChEBI" id="CHEBI:30413"/>
    </ligand>
    <ligandPart>
        <name>Fe</name>
        <dbReference type="ChEBI" id="CHEBI:18248"/>
    </ligandPart>
</feature>
<dbReference type="InterPro" id="IPR050476">
    <property type="entry name" value="Insect_CytP450_Detox"/>
</dbReference>
<comment type="cofactor">
    <cofactor evidence="1 15">
        <name>heme</name>
        <dbReference type="ChEBI" id="CHEBI:30413"/>
    </cofactor>
</comment>
<keyword evidence="13" id="KW-0472">Membrane</keyword>
<accession>A0A8J9Y369</accession>
<dbReference type="GO" id="GO:0020037">
    <property type="term" value="F:heme binding"/>
    <property type="evidence" value="ECO:0007669"/>
    <property type="project" value="InterPro"/>
</dbReference>